<evidence type="ECO:0000256" key="1">
    <source>
        <dbReference type="SAM" id="Phobius"/>
    </source>
</evidence>
<dbReference type="AlphaFoldDB" id="A0A1F8BZC1"/>
<name>A0A1F8BZC1_9BACT</name>
<feature type="transmembrane region" description="Helical" evidence="1">
    <location>
        <begin position="7"/>
        <end position="27"/>
    </location>
</feature>
<organism evidence="2 3">
    <name type="scientific">Candidatus Woesebacteria bacterium RIFCSPLOWO2_01_FULL_44_14</name>
    <dbReference type="NCBI Taxonomy" id="1802525"/>
    <lineage>
        <taxon>Bacteria</taxon>
        <taxon>Candidatus Woeseibacteriota</taxon>
    </lineage>
</organism>
<keyword evidence="1" id="KW-0472">Membrane</keyword>
<feature type="transmembrane region" description="Helical" evidence="1">
    <location>
        <begin position="39"/>
        <end position="57"/>
    </location>
</feature>
<evidence type="ECO:0000313" key="2">
    <source>
        <dbReference type="EMBL" id="OGM68705.1"/>
    </source>
</evidence>
<keyword evidence="1" id="KW-0812">Transmembrane</keyword>
<keyword evidence="1" id="KW-1133">Transmembrane helix</keyword>
<feature type="transmembrane region" description="Helical" evidence="1">
    <location>
        <begin position="78"/>
        <end position="97"/>
    </location>
</feature>
<reference evidence="2 3" key="1">
    <citation type="journal article" date="2016" name="Nat. Commun.">
        <title>Thousands of microbial genomes shed light on interconnected biogeochemical processes in an aquifer system.</title>
        <authorList>
            <person name="Anantharaman K."/>
            <person name="Brown C.T."/>
            <person name="Hug L.A."/>
            <person name="Sharon I."/>
            <person name="Castelle C.J."/>
            <person name="Probst A.J."/>
            <person name="Thomas B.C."/>
            <person name="Singh A."/>
            <person name="Wilkins M.J."/>
            <person name="Karaoz U."/>
            <person name="Brodie E.L."/>
            <person name="Williams K.H."/>
            <person name="Hubbard S.S."/>
            <person name="Banfield J.F."/>
        </authorList>
    </citation>
    <scope>NUCLEOTIDE SEQUENCE [LARGE SCALE GENOMIC DNA]</scope>
</reference>
<dbReference type="STRING" id="1802525.A2975_05370"/>
<proteinExistence type="predicted"/>
<sequence length="133" mass="14908">MKITKKLLPFVVYWLVNFIIIYAAGTFFTDGFAFGSANVPTPVLAMGWTALLLIVLCRLAKPLVARVKIKFNSRLRNFILYWGVNSVAIWVLARIPALTGFGIARFYWAIGLGLATNLGQWVTRQVLKATKMI</sequence>
<accession>A0A1F8BZC1</accession>
<feature type="transmembrane region" description="Helical" evidence="1">
    <location>
        <begin position="103"/>
        <end position="123"/>
    </location>
</feature>
<protein>
    <submittedName>
        <fullName evidence="2">Uncharacterized protein</fullName>
    </submittedName>
</protein>
<gene>
    <name evidence="2" type="ORF">A2975_05370</name>
</gene>
<dbReference type="EMBL" id="MGHL01000019">
    <property type="protein sequence ID" value="OGM68705.1"/>
    <property type="molecule type" value="Genomic_DNA"/>
</dbReference>
<evidence type="ECO:0000313" key="3">
    <source>
        <dbReference type="Proteomes" id="UP000178429"/>
    </source>
</evidence>
<comment type="caution">
    <text evidence="2">The sequence shown here is derived from an EMBL/GenBank/DDBJ whole genome shotgun (WGS) entry which is preliminary data.</text>
</comment>
<dbReference type="Proteomes" id="UP000178429">
    <property type="component" value="Unassembled WGS sequence"/>
</dbReference>